<dbReference type="AlphaFoldDB" id="A0AA40GDE6"/>
<organism evidence="1 2">
    <name type="scientific">Melipona bicolor</name>
    <dbReference type="NCBI Taxonomy" id="60889"/>
    <lineage>
        <taxon>Eukaryota</taxon>
        <taxon>Metazoa</taxon>
        <taxon>Ecdysozoa</taxon>
        <taxon>Arthropoda</taxon>
        <taxon>Hexapoda</taxon>
        <taxon>Insecta</taxon>
        <taxon>Pterygota</taxon>
        <taxon>Neoptera</taxon>
        <taxon>Endopterygota</taxon>
        <taxon>Hymenoptera</taxon>
        <taxon>Apocrita</taxon>
        <taxon>Aculeata</taxon>
        <taxon>Apoidea</taxon>
        <taxon>Anthophila</taxon>
        <taxon>Apidae</taxon>
        <taxon>Melipona</taxon>
    </lineage>
</organism>
<gene>
    <name evidence="1" type="ORF">K0M31_000239</name>
</gene>
<proteinExistence type="predicted"/>
<sequence>MHTSTIETPGTGVLSRIGRIVLINRRITKHHGIRFSVPIPLVGRSKGRSGGRLTIAREKEERHVLLPKEESQSVHFSPQTRLVALNRSHLPVVVCSERDEGANGGASCLIAQC</sequence>
<comment type="caution">
    <text evidence="1">The sequence shown here is derived from an EMBL/GenBank/DDBJ whole genome shotgun (WGS) entry which is preliminary data.</text>
</comment>
<dbReference type="EMBL" id="JAHYIQ010000001">
    <property type="protein sequence ID" value="KAK1135652.1"/>
    <property type="molecule type" value="Genomic_DNA"/>
</dbReference>
<dbReference type="Proteomes" id="UP001177670">
    <property type="component" value="Unassembled WGS sequence"/>
</dbReference>
<evidence type="ECO:0000313" key="2">
    <source>
        <dbReference type="Proteomes" id="UP001177670"/>
    </source>
</evidence>
<name>A0AA40GDE6_9HYME</name>
<protein>
    <submittedName>
        <fullName evidence="1">Uncharacterized protein</fullName>
    </submittedName>
</protein>
<evidence type="ECO:0000313" key="1">
    <source>
        <dbReference type="EMBL" id="KAK1135652.1"/>
    </source>
</evidence>
<keyword evidence="2" id="KW-1185">Reference proteome</keyword>
<reference evidence="1" key="1">
    <citation type="submission" date="2021-10" db="EMBL/GenBank/DDBJ databases">
        <title>Melipona bicolor Genome sequencing and assembly.</title>
        <authorList>
            <person name="Araujo N.S."/>
            <person name="Arias M.C."/>
        </authorList>
    </citation>
    <scope>NUCLEOTIDE SEQUENCE</scope>
    <source>
        <strain evidence="1">USP_2M_L1-L4_2017</strain>
        <tissue evidence="1">Whole body</tissue>
    </source>
</reference>
<accession>A0AA40GDE6</accession>